<gene>
    <name evidence="3" type="ORF">B4O97_00025</name>
</gene>
<feature type="compositionally biased region" description="Low complexity" evidence="1">
    <location>
        <begin position="47"/>
        <end position="62"/>
    </location>
</feature>
<feature type="compositionally biased region" description="Basic residues" evidence="1">
    <location>
        <begin position="63"/>
        <end position="84"/>
    </location>
</feature>
<reference evidence="3 4" key="1">
    <citation type="submission" date="2017-03" db="EMBL/GenBank/DDBJ databases">
        <title>Draft Genome sequence of Marispirochaeta sp. strain JC444.</title>
        <authorList>
            <person name="Shivani Y."/>
            <person name="Subhash Y."/>
            <person name="Sasikala C."/>
            <person name="Ramana C."/>
        </authorList>
    </citation>
    <scope>NUCLEOTIDE SEQUENCE [LARGE SCALE GENOMIC DNA]</scope>
    <source>
        <strain evidence="3 4">JC444</strain>
    </source>
</reference>
<dbReference type="RefSeq" id="WP_083047061.1">
    <property type="nucleotide sequence ID" value="NZ_MWQY01000001.1"/>
</dbReference>
<organism evidence="3 4">
    <name type="scientific">Marispirochaeta aestuarii</name>
    <dbReference type="NCBI Taxonomy" id="1963862"/>
    <lineage>
        <taxon>Bacteria</taxon>
        <taxon>Pseudomonadati</taxon>
        <taxon>Spirochaetota</taxon>
        <taxon>Spirochaetia</taxon>
        <taxon>Spirochaetales</taxon>
        <taxon>Spirochaetaceae</taxon>
        <taxon>Marispirochaeta</taxon>
    </lineage>
</organism>
<dbReference type="Proteomes" id="UP000192343">
    <property type="component" value="Unassembled WGS sequence"/>
</dbReference>
<feature type="domain" description="Damage-control phosphatase ARMT1-like metal-binding" evidence="2">
    <location>
        <begin position="3"/>
        <end position="50"/>
    </location>
</feature>
<dbReference type="Pfam" id="PF01937">
    <property type="entry name" value="ARMT1-like_dom"/>
    <property type="match status" value="1"/>
</dbReference>
<dbReference type="InterPro" id="IPR002791">
    <property type="entry name" value="ARMT1-like_metal-bd"/>
</dbReference>
<sequence>MDRLCEVASSGFPAPGAVPKFLSPGFRELLNSADIIIGKGQGNYEALSGSGLSSGSPDQGKGYRFRRKGNGRGRFPRAYLRGKSRNPSEYGPRYLRYRRYVSSRP</sequence>
<name>A0A1Y1S2H2_9SPIO</name>
<evidence type="ECO:0000259" key="2">
    <source>
        <dbReference type="Pfam" id="PF01937"/>
    </source>
</evidence>
<dbReference type="Gene3D" id="3.40.50.10880">
    <property type="entry name" value="Uncharacterised protein PF01937, DUF89, domain 3"/>
    <property type="match status" value="1"/>
</dbReference>
<dbReference type="EMBL" id="MWQY01000001">
    <property type="protein sequence ID" value="ORC38182.1"/>
    <property type="molecule type" value="Genomic_DNA"/>
</dbReference>
<keyword evidence="4" id="KW-1185">Reference proteome</keyword>
<protein>
    <recommendedName>
        <fullName evidence="2">Damage-control phosphatase ARMT1-like metal-binding domain-containing protein</fullName>
    </recommendedName>
</protein>
<evidence type="ECO:0000256" key="1">
    <source>
        <dbReference type="SAM" id="MobiDB-lite"/>
    </source>
</evidence>
<accession>A0A1Y1S2H2</accession>
<dbReference type="OrthoDB" id="9796465at2"/>
<dbReference type="SUPFAM" id="SSF111321">
    <property type="entry name" value="AF1104-like"/>
    <property type="match status" value="1"/>
</dbReference>
<evidence type="ECO:0000313" key="4">
    <source>
        <dbReference type="Proteomes" id="UP000192343"/>
    </source>
</evidence>
<feature type="region of interest" description="Disordered" evidence="1">
    <location>
        <begin position="47"/>
        <end position="91"/>
    </location>
</feature>
<proteinExistence type="predicted"/>
<dbReference type="InterPro" id="IPR036075">
    <property type="entry name" value="ARMT-1-like_metal-bd_sf"/>
</dbReference>
<evidence type="ECO:0000313" key="3">
    <source>
        <dbReference type="EMBL" id="ORC38182.1"/>
    </source>
</evidence>
<dbReference type="AlphaFoldDB" id="A0A1Y1S2H2"/>
<comment type="caution">
    <text evidence="3">The sequence shown here is derived from an EMBL/GenBank/DDBJ whole genome shotgun (WGS) entry which is preliminary data.</text>
</comment>